<evidence type="ECO:0000313" key="2">
    <source>
        <dbReference type="EMBL" id="MCI53937.1"/>
    </source>
</evidence>
<keyword evidence="3" id="KW-1185">Reference proteome</keyword>
<reference evidence="2 3" key="1">
    <citation type="journal article" date="2018" name="Front. Plant Sci.">
        <title>Red Clover (Trifolium pratense) and Zigzag Clover (T. medium) - A Picture of Genomic Similarities and Differences.</title>
        <authorList>
            <person name="Dluhosova J."/>
            <person name="Istvanek J."/>
            <person name="Nedelnik J."/>
            <person name="Repkova J."/>
        </authorList>
    </citation>
    <scope>NUCLEOTIDE SEQUENCE [LARGE SCALE GENOMIC DNA]</scope>
    <source>
        <strain evidence="3">cv. 10/8</strain>
        <tissue evidence="2">Leaf</tissue>
    </source>
</reference>
<comment type="caution">
    <text evidence="2">The sequence shown here is derived from an EMBL/GenBank/DDBJ whole genome shotgun (WGS) entry which is preliminary data.</text>
</comment>
<organism evidence="2 3">
    <name type="scientific">Trifolium medium</name>
    <dbReference type="NCBI Taxonomy" id="97028"/>
    <lineage>
        <taxon>Eukaryota</taxon>
        <taxon>Viridiplantae</taxon>
        <taxon>Streptophyta</taxon>
        <taxon>Embryophyta</taxon>
        <taxon>Tracheophyta</taxon>
        <taxon>Spermatophyta</taxon>
        <taxon>Magnoliopsida</taxon>
        <taxon>eudicotyledons</taxon>
        <taxon>Gunneridae</taxon>
        <taxon>Pentapetalae</taxon>
        <taxon>rosids</taxon>
        <taxon>fabids</taxon>
        <taxon>Fabales</taxon>
        <taxon>Fabaceae</taxon>
        <taxon>Papilionoideae</taxon>
        <taxon>50 kb inversion clade</taxon>
        <taxon>NPAAA clade</taxon>
        <taxon>Hologalegina</taxon>
        <taxon>IRL clade</taxon>
        <taxon>Trifolieae</taxon>
        <taxon>Trifolium</taxon>
    </lineage>
</organism>
<name>A0A392T0N7_9FABA</name>
<dbReference type="AlphaFoldDB" id="A0A392T0N7"/>
<sequence length="80" mass="9122">MVLKGLNPSEVNPNRTLRRSKENVGYRESKSFQARESAGCLREPSFNLPSWCHLIDLEALDDMNNLCSLGFNGNHRRIFA</sequence>
<feature type="region of interest" description="Disordered" evidence="1">
    <location>
        <begin position="1"/>
        <end position="23"/>
    </location>
</feature>
<proteinExistence type="predicted"/>
<accession>A0A392T0N7</accession>
<protein>
    <submittedName>
        <fullName evidence="2">Uncharacterized protein</fullName>
    </submittedName>
</protein>
<dbReference type="EMBL" id="LXQA010471463">
    <property type="protein sequence ID" value="MCI53937.1"/>
    <property type="molecule type" value="Genomic_DNA"/>
</dbReference>
<dbReference type="Proteomes" id="UP000265520">
    <property type="component" value="Unassembled WGS sequence"/>
</dbReference>
<evidence type="ECO:0000256" key="1">
    <source>
        <dbReference type="SAM" id="MobiDB-lite"/>
    </source>
</evidence>
<feature type="non-terminal residue" evidence="2">
    <location>
        <position position="80"/>
    </location>
</feature>
<evidence type="ECO:0000313" key="3">
    <source>
        <dbReference type="Proteomes" id="UP000265520"/>
    </source>
</evidence>